<evidence type="ECO:0000259" key="13">
    <source>
        <dbReference type="PROSITE" id="PS50262"/>
    </source>
</evidence>
<evidence type="ECO:0000313" key="15">
    <source>
        <dbReference type="Proteomes" id="UP000006813"/>
    </source>
</evidence>
<comment type="similarity">
    <text evidence="11">Belongs to the G-protein coupled receptor 1 family.</text>
</comment>
<dbReference type="PROSITE" id="PS50262">
    <property type="entry name" value="G_PROTEIN_RECEP_F1_2"/>
    <property type="match status" value="2"/>
</dbReference>
<sequence length="314" mass="35483">MTEDNKTLVTNFVLMGLTDCPGLQVPLFLVFLVIYLTTMVGNLGLTALIWKDPHLHTPMYLFLSSLAFADACTSSSVTPRMLINFLSKNHKMSLAECFTQFYVFGFSATTECFLLLVMAYDRFVAICNPLLYQVVMSNSVCSRFIGVSYFVGFMHSAIHVSLLVRLTFCKSNIVNYFYCEILQLFKISCTDPTKMSSDNMEKENATLLREFVLTGLTHVLQWKIPLFLVFLVIYLITVVGNVGLIGLIWRDPHLHIPMYFFLGSLAFVDASISSIVIPKMLVNFFAKSKIISLSECMAQFFSFNISATTECFLL</sequence>
<keyword evidence="7 11" id="KW-0297">G-protein coupled receptor</keyword>
<dbReference type="GO" id="GO:0005886">
    <property type="term" value="C:plasma membrane"/>
    <property type="evidence" value="ECO:0007669"/>
    <property type="project" value="UniProtKB-SubCell"/>
</dbReference>
<dbReference type="InterPro" id="IPR000276">
    <property type="entry name" value="GPCR_Rhodpsn"/>
</dbReference>
<accession>G5BXD8</accession>
<dbReference type="AlphaFoldDB" id="G5BXD8"/>
<evidence type="ECO:0000256" key="9">
    <source>
        <dbReference type="ARBA" id="ARBA00023170"/>
    </source>
</evidence>
<keyword evidence="5 12" id="KW-0552">Olfaction</keyword>
<feature type="domain" description="G-protein coupled receptors family 1 profile" evidence="13">
    <location>
        <begin position="240"/>
        <end position="314"/>
    </location>
</feature>
<keyword evidence="8 12" id="KW-0472">Membrane</keyword>
<dbReference type="eggNOG" id="ENOG502RU05">
    <property type="taxonomic scope" value="Eukaryota"/>
</dbReference>
<evidence type="ECO:0000256" key="7">
    <source>
        <dbReference type="ARBA" id="ARBA00023040"/>
    </source>
</evidence>
<dbReference type="PRINTS" id="PR00237">
    <property type="entry name" value="GPCRRHODOPSN"/>
</dbReference>
<organism evidence="14 15">
    <name type="scientific">Heterocephalus glaber</name>
    <name type="common">Naked mole rat</name>
    <dbReference type="NCBI Taxonomy" id="10181"/>
    <lineage>
        <taxon>Eukaryota</taxon>
        <taxon>Metazoa</taxon>
        <taxon>Chordata</taxon>
        <taxon>Craniata</taxon>
        <taxon>Vertebrata</taxon>
        <taxon>Euteleostomi</taxon>
        <taxon>Mammalia</taxon>
        <taxon>Eutheria</taxon>
        <taxon>Euarchontoglires</taxon>
        <taxon>Glires</taxon>
        <taxon>Rodentia</taxon>
        <taxon>Hystricomorpha</taxon>
        <taxon>Bathyergidae</taxon>
        <taxon>Heterocephalus</taxon>
    </lineage>
</organism>
<proteinExistence type="inferred from homology"/>
<dbReference type="PROSITE" id="PS00237">
    <property type="entry name" value="G_PROTEIN_RECEP_F1_1"/>
    <property type="match status" value="1"/>
</dbReference>
<dbReference type="InterPro" id="IPR000725">
    <property type="entry name" value="Olfact_rcpt"/>
</dbReference>
<evidence type="ECO:0000256" key="6">
    <source>
        <dbReference type="ARBA" id="ARBA00022989"/>
    </source>
</evidence>
<dbReference type="EMBL" id="JH172325">
    <property type="protein sequence ID" value="EHB13949.1"/>
    <property type="molecule type" value="Genomic_DNA"/>
</dbReference>
<evidence type="ECO:0000256" key="10">
    <source>
        <dbReference type="ARBA" id="ARBA00023224"/>
    </source>
</evidence>
<keyword evidence="10 11" id="KW-0807">Transducer</keyword>
<keyword evidence="2 12" id="KW-1003">Cell membrane</keyword>
<evidence type="ECO:0000256" key="2">
    <source>
        <dbReference type="ARBA" id="ARBA00022475"/>
    </source>
</evidence>
<dbReference type="InterPro" id="IPR017452">
    <property type="entry name" value="GPCR_Rhodpsn_7TM"/>
</dbReference>
<dbReference type="InParanoid" id="G5BXD8"/>
<dbReference type="GO" id="GO:0004984">
    <property type="term" value="F:olfactory receptor activity"/>
    <property type="evidence" value="ECO:0007669"/>
    <property type="project" value="InterPro"/>
</dbReference>
<feature type="transmembrane region" description="Helical" evidence="12">
    <location>
        <begin position="25"/>
        <end position="48"/>
    </location>
</feature>
<dbReference type="Pfam" id="PF13853">
    <property type="entry name" value="7tm_4"/>
    <property type="match status" value="2"/>
</dbReference>
<evidence type="ECO:0000256" key="12">
    <source>
        <dbReference type="RuleBase" id="RU363047"/>
    </source>
</evidence>
<feature type="non-terminal residue" evidence="14">
    <location>
        <position position="314"/>
    </location>
</feature>
<evidence type="ECO:0000256" key="8">
    <source>
        <dbReference type="ARBA" id="ARBA00023136"/>
    </source>
</evidence>
<feature type="transmembrane region" description="Helical" evidence="12">
    <location>
        <begin position="60"/>
        <end position="78"/>
    </location>
</feature>
<dbReference type="Proteomes" id="UP000006813">
    <property type="component" value="Unassembled WGS sequence"/>
</dbReference>
<dbReference type="Gene3D" id="1.20.1070.10">
    <property type="entry name" value="Rhodopsin 7-helix transmembrane proteins"/>
    <property type="match status" value="2"/>
</dbReference>
<feature type="transmembrane region" description="Helical" evidence="12">
    <location>
        <begin position="256"/>
        <end position="277"/>
    </location>
</feature>
<evidence type="ECO:0000256" key="4">
    <source>
        <dbReference type="ARBA" id="ARBA00022692"/>
    </source>
</evidence>
<keyword evidence="9 11" id="KW-0675">Receptor</keyword>
<evidence type="ECO:0000256" key="1">
    <source>
        <dbReference type="ARBA" id="ARBA00004651"/>
    </source>
</evidence>
<keyword evidence="4 11" id="KW-0812">Transmembrane</keyword>
<gene>
    <name evidence="14" type="ORF">GW7_17393</name>
</gene>
<reference evidence="14 15" key="1">
    <citation type="journal article" date="2011" name="Nature">
        <title>Genome sequencing reveals insights into physiology and longevity of the naked mole rat.</title>
        <authorList>
            <person name="Kim E.B."/>
            <person name="Fang X."/>
            <person name="Fushan A.A."/>
            <person name="Huang Z."/>
            <person name="Lobanov A.V."/>
            <person name="Han L."/>
            <person name="Marino S.M."/>
            <person name="Sun X."/>
            <person name="Turanov A.A."/>
            <person name="Yang P."/>
            <person name="Yim S.H."/>
            <person name="Zhao X."/>
            <person name="Kasaikina M.V."/>
            <person name="Stoletzki N."/>
            <person name="Peng C."/>
            <person name="Polak P."/>
            <person name="Xiong Z."/>
            <person name="Kiezun A."/>
            <person name="Zhu Y."/>
            <person name="Chen Y."/>
            <person name="Kryukov G.V."/>
            <person name="Zhang Q."/>
            <person name="Peshkin L."/>
            <person name="Yang L."/>
            <person name="Bronson R.T."/>
            <person name="Buffenstein R."/>
            <person name="Wang B."/>
            <person name="Han C."/>
            <person name="Li Q."/>
            <person name="Chen L."/>
            <person name="Zhao W."/>
            <person name="Sunyaev S.R."/>
            <person name="Park T.J."/>
            <person name="Zhang G."/>
            <person name="Wang J."/>
            <person name="Gladyshev V.N."/>
        </authorList>
    </citation>
    <scope>NUCLEOTIDE SEQUENCE [LARGE SCALE GENOMIC DNA]</scope>
</reference>
<dbReference type="PANTHER" id="PTHR48018">
    <property type="entry name" value="OLFACTORY RECEPTOR"/>
    <property type="match status" value="1"/>
</dbReference>
<name>G5BXD8_HETGA</name>
<dbReference type="PRINTS" id="PR00245">
    <property type="entry name" value="OLFACTORYR"/>
</dbReference>
<evidence type="ECO:0000313" key="14">
    <source>
        <dbReference type="EMBL" id="EHB13949.1"/>
    </source>
</evidence>
<dbReference type="GO" id="GO:0004930">
    <property type="term" value="F:G protein-coupled receptor activity"/>
    <property type="evidence" value="ECO:0007669"/>
    <property type="project" value="UniProtKB-KW"/>
</dbReference>
<evidence type="ECO:0000256" key="3">
    <source>
        <dbReference type="ARBA" id="ARBA00022606"/>
    </source>
</evidence>
<dbReference type="SUPFAM" id="SSF81321">
    <property type="entry name" value="Family A G protein-coupled receptor-like"/>
    <property type="match status" value="2"/>
</dbReference>
<dbReference type="FunFam" id="1.20.1070.10:FF:000004">
    <property type="entry name" value="Olfactory receptor"/>
    <property type="match status" value="1"/>
</dbReference>
<evidence type="ECO:0000256" key="5">
    <source>
        <dbReference type="ARBA" id="ARBA00022725"/>
    </source>
</evidence>
<keyword evidence="6 12" id="KW-1133">Transmembrane helix</keyword>
<keyword evidence="3 12" id="KW-0716">Sensory transduction</keyword>
<feature type="domain" description="G-protein coupled receptors family 1 profile" evidence="13">
    <location>
        <begin position="41"/>
        <end position="235"/>
    </location>
</feature>
<comment type="subcellular location">
    <subcellularLocation>
        <location evidence="1 12">Cell membrane</location>
        <topology evidence="1 12">Multi-pass membrane protein</topology>
    </subcellularLocation>
</comment>
<feature type="transmembrane region" description="Helical" evidence="12">
    <location>
        <begin position="226"/>
        <end position="250"/>
    </location>
</feature>
<dbReference type="STRING" id="10181.G5BXD8"/>
<feature type="transmembrane region" description="Helical" evidence="12">
    <location>
        <begin position="98"/>
        <end position="118"/>
    </location>
</feature>
<protein>
    <recommendedName>
        <fullName evidence="12">Olfactory receptor</fullName>
    </recommendedName>
</protein>
<evidence type="ECO:0000256" key="11">
    <source>
        <dbReference type="RuleBase" id="RU000688"/>
    </source>
</evidence>